<dbReference type="InterPro" id="IPR008979">
    <property type="entry name" value="Galactose-bd-like_sf"/>
</dbReference>
<evidence type="ECO:0000313" key="2">
    <source>
        <dbReference type="Proteomes" id="UP001164746"/>
    </source>
</evidence>
<protein>
    <recommendedName>
        <fullName evidence="3">Fucolectin tachylectin-4 pentraxin-1 domain-containing protein</fullName>
    </recommendedName>
</protein>
<accession>A0ABY7DND7</accession>
<name>A0ABY7DND7_MYAAR</name>
<dbReference type="SUPFAM" id="SSF49785">
    <property type="entry name" value="Galactose-binding domain-like"/>
    <property type="match status" value="1"/>
</dbReference>
<dbReference type="EMBL" id="CP111014">
    <property type="protein sequence ID" value="WAQ98628.1"/>
    <property type="molecule type" value="Genomic_DNA"/>
</dbReference>
<proteinExistence type="predicted"/>
<evidence type="ECO:0008006" key="3">
    <source>
        <dbReference type="Google" id="ProtNLM"/>
    </source>
</evidence>
<keyword evidence="2" id="KW-1185">Reference proteome</keyword>
<dbReference type="Gene3D" id="2.60.120.260">
    <property type="entry name" value="Galactose-binding domain-like"/>
    <property type="match status" value="1"/>
</dbReference>
<dbReference type="Proteomes" id="UP001164746">
    <property type="component" value="Chromosome 3"/>
</dbReference>
<evidence type="ECO:0000313" key="1">
    <source>
        <dbReference type="EMBL" id="WAQ98628.1"/>
    </source>
</evidence>
<gene>
    <name evidence="1" type="ORF">MAR_023001</name>
</gene>
<sequence length="175" mass="18969">MCNALNIYNEKTLTHATNNDTLLCQVCSVTQKASDPWLQIDFGGMVSVGYIRVYGRGNHQSTNLLISASNISFSRSNSPVTIANITNASISGTTVELPLPRTFQYLVIRKNGFSMMSICEVGLYGKECPAAGSFGDRCRHSCNCKDSKKCDILTGKCSSPGCFQGWRGAACDICK</sequence>
<reference evidence="1" key="1">
    <citation type="submission" date="2022-11" db="EMBL/GenBank/DDBJ databases">
        <title>Centuries of genome instability and evolution in soft-shell clam transmissible cancer (bioRxiv).</title>
        <authorList>
            <person name="Hart S.F.M."/>
            <person name="Yonemitsu M.A."/>
            <person name="Giersch R.M."/>
            <person name="Beal B.F."/>
            <person name="Arriagada G."/>
            <person name="Davis B.W."/>
            <person name="Ostrander E.A."/>
            <person name="Goff S.P."/>
            <person name="Metzger M.J."/>
        </authorList>
    </citation>
    <scope>NUCLEOTIDE SEQUENCE</scope>
    <source>
        <strain evidence="1">MELC-2E11</strain>
        <tissue evidence="1">Siphon/mantle</tissue>
    </source>
</reference>
<organism evidence="1 2">
    <name type="scientific">Mya arenaria</name>
    <name type="common">Soft-shell clam</name>
    <dbReference type="NCBI Taxonomy" id="6604"/>
    <lineage>
        <taxon>Eukaryota</taxon>
        <taxon>Metazoa</taxon>
        <taxon>Spiralia</taxon>
        <taxon>Lophotrochozoa</taxon>
        <taxon>Mollusca</taxon>
        <taxon>Bivalvia</taxon>
        <taxon>Autobranchia</taxon>
        <taxon>Heteroconchia</taxon>
        <taxon>Euheterodonta</taxon>
        <taxon>Imparidentia</taxon>
        <taxon>Neoheterodontei</taxon>
        <taxon>Myida</taxon>
        <taxon>Myoidea</taxon>
        <taxon>Myidae</taxon>
        <taxon>Mya</taxon>
    </lineage>
</organism>